<protein>
    <submittedName>
        <fullName evidence="1">3080_t:CDS:1</fullName>
    </submittedName>
</protein>
<evidence type="ECO:0000313" key="1">
    <source>
        <dbReference type="EMBL" id="CAG8687143.1"/>
    </source>
</evidence>
<accession>A0A9N9ERP8</accession>
<evidence type="ECO:0000313" key="2">
    <source>
        <dbReference type="Proteomes" id="UP000789831"/>
    </source>
</evidence>
<feature type="non-terminal residue" evidence="1">
    <location>
        <position position="1"/>
    </location>
</feature>
<organism evidence="1 2">
    <name type="scientific">Ambispora gerdemannii</name>
    <dbReference type="NCBI Taxonomy" id="144530"/>
    <lineage>
        <taxon>Eukaryota</taxon>
        <taxon>Fungi</taxon>
        <taxon>Fungi incertae sedis</taxon>
        <taxon>Mucoromycota</taxon>
        <taxon>Glomeromycotina</taxon>
        <taxon>Glomeromycetes</taxon>
        <taxon>Archaeosporales</taxon>
        <taxon>Ambisporaceae</taxon>
        <taxon>Ambispora</taxon>
    </lineage>
</organism>
<comment type="caution">
    <text evidence="1">The sequence shown here is derived from an EMBL/GenBank/DDBJ whole genome shotgun (WGS) entry which is preliminary data.</text>
</comment>
<keyword evidence="2" id="KW-1185">Reference proteome</keyword>
<reference evidence="1" key="1">
    <citation type="submission" date="2021-06" db="EMBL/GenBank/DDBJ databases">
        <authorList>
            <person name="Kallberg Y."/>
            <person name="Tangrot J."/>
            <person name="Rosling A."/>
        </authorList>
    </citation>
    <scope>NUCLEOTIDE SEQUENCE</scope>
    <source>
        <strain evidence="1">MT106</strain>
    </source>
</reference>
<proteinExistence type="predicted"/>
<dbReference type="Proteomes" id="UP000789831">
    <property type="component" value="Unassembled WGS sequence"/>
</dbReference>
<name>A0A9N9ERP8_9GLOM</name>
<dbReference type="AlphaFoldDB" id="A0A9N9ERP8"/>
<gene>
    <name evidence="1" type="ORF">AGERDE_LOCUS12966</name>
</gene>
<sequence length="58" mass="6704">LEEFEPELKVSTSNTRTVISNCSVIIKSRKVKLAADIEIYKKLVKIISDNIENDKFYE</sequence>
<dbReference type="EMBL" id="CAJVPL010012818">
    <property type="protein sequence ID" value="CAG8687143.1"/>
    <property type="molecule type" value="Genomic_DNA"/>
</dbReference>
<feature type="non-terminal residue" evidence="1">
    <location>
        <position position="58"/>
    </location>
</feature>